<dbReference type="PROSITE" id="PS50090">
    <property type="entry name" value="MYB_LIKE"/>
    <property type="match status" value="1"/>
</dbReference>
<comment type="caution">
    <text evidence="7">The sequence shown here is derived from an EMBL/GenBank/DDBJ whole genome shotgun (WGS) entry which is preliminary data.</text>
</comment>
<evidence type="ECO:0000256" key="5">
    <source>
        <dbReference type="ARBA" id="ARBA00023242"/>
    </source>
</evidence>
<dbReference type="InterPro" id="IPR009057">
    <property type="entry name" value="Homeodomain-like_sf"/>
</dbReference>
<proteinExistence type="predicted"/>
<dbReference type="SMART" id="SM00717">
    <property type="entry name" value="SANT"/>
    <property type="match status" value="1"/>
</dbReference>
<comment type="subcellular location">
    <subcellularLocation>
        <location evidence="1">Nucleus</location>
    </subcellularLocation>
</comment>
<dbReference type="GO" id="GO:0048262">
    <property type="term" value="P:determination of dorsal/ventral asymmetry"/>
    <property type="evidence" value="ECO:0007669"/>
    <property type="project" value="UniProtKB-ARBA"/>
</dbReference>
<name>A0A8X8ZIJ8_SALSN</name>
<reference evidence="7" key="2">
    <citation type="submission" date="2020-08" db="EMBL/GenBank/DDBJ databases">
        <title>Plant Genome Project.</title>
        <authorList>
            <person name="Zhang R.-G."/>
        </authorList>
    </citation>
    <scope>NUCLEOTIDE SEQUENCE</scope>
    <source>
        <strain evidence="7">Huo1</strain>
        <tissue evidence="7">Leaf</tissue>
    </source>
</reference>
<protein>
    <recommendedName>
        <fullName evidence="6">Myb-like domain-containing protein</fullName>
    </recommendedName>
</protein>
<keyword evidence="2" id="KW-0217">Developmental protein</keyword>
<dbReference type="Proteomes" id="UP000298416">
    <property type="component" value="Unassembled WGS sequence"/>
</dbReference>
<gene>
    <name evidence="7" type="ORF">SASPL_134027</name>
</gene>
<evidence type="ECO:0000256" key="2">
    <source>
        <dbReference type="ARBA" id="ARBA00022473"/>
    </source>
</evidence>
<dbReference type="GO" id="GO:0009908">
    <property type="term" value="P:flower development"/>
    <property type="evidence" value="ECO:0007669"/>
    <property type="project" value="UniProtKB-ARBA"/>
</dbReference>
<sequence>MSSNSKWTAWENKVFEDALASYGKGKGTAEWWQNVAEAVGGKSVEEVKRHYQKLVQDINRIETGKVPLPNYNTTTKS</sequence>
<keyword evidence="4" id="KW-0804">Transcription</keyword>
<dbReference type="CDD" id="cd00167">
    <property type="entry name" value="SANT"/>
    <property type="match status" value="1"/>
</dbReference>
<evidence type="ECO:0000313" key="8">
    <source>
        <dbReference type="Proteomes" id="UP000298416"/>
    </source>
</evidence>
<dbReference type="Pfam" id="PF00249">
    <property type="entry name" value="Myb_DNA-binding"/>
    <property type="match status" value="1"/>
</dbReference>
<keyword evidence="5" id="KW-0539">Nucleus</keyword>
<dbReference type="InterPro" id="IPR044636">
    <property type="entry name" value="RADIALIS-like"/>
</dbReference>
<dbReference type="GO" id="GO:0005634">
    <property type="term" value="C:nucleus"/>
    <property type="evidence" value="ECO:0007669"/>
    <property type="project" value="UniProtKB-SubCell"/>
</dbReference>
<dbReference type="SUPFAM" id="SSF46689">
    <property type="entry name" value="Homeodomain-like"/>
    <property type="match status" value="1"/>
</dbReference>
<evidence type="ECO:0000256" key="1">
    <source>
        <dbReference type="ARBA" id="ARBA00004123"/>
    </source>
</evidence>
<accession>A0A8X8ZIJ8</accession>
<dbReference type="InterPro" id="IPR001005">
    <property type="entry name" value="SANT/Myb"/>
</dbReference>
<organism evidence="7">
    <name type="scientific">Salvia splendens</name>
    <name type="common">Scarlet sage</name>
    <dbReference type="NCBI Taxonomy" id="180675"/>
    <lineage>
        <taxon>Eukaryota</taxon>
        <taxon>Viridiplantae</taxon>
        <taxon>Streptophyta</taxon>
        <taxon>Embryophyta</taxon>
        <taxon>Tracheophyta</taxon>
        <taxon>Spermatophyta</taxon>
        <taxon>Magnoliopsida</taxon>
        <taxon>eudicotyledons</taxon>
        <taxon>Gunneridae</taxon>
        <taxon>Pentapetalae</taxon>
        <taxon>asterids</taxon>
        <taxon>lamiids</taxon>
        <taxon>Lamiales</taxon>
        <taxon>Lamiaceae</taxon>
        <taxon>Nepetoideae</taxon>
        <taxon>Mentheae</taxon>
        <taxon>Salviinae</taxon>
        <taxon>Salvia</taxon>
        <taxon>Salvia subgen. Calosphace</taxon>
        <taxon>core Calosphace</taxon>
    </lineage>
</organism>
<dbReference type="AlphaFoldDB" id="A0A8X8ZIJ8"/>
<keyword evidence="3" id="KW-0805">Transcription regulation</keyword>
<evidence type="ECO:0000256" key="4">
    <source>
        <dbReference type="ARBA" id="ARBA00023163"/>
    </source>
</evidence>
<evidence type="ECO:0000259" key="6">
    <source>
        <dbReference type="PROSITE" id="PS50090"/>
    </source>
</evidence>
<dbReference type="FunFam" id="1.10.10.60:FF:000154">
    <property type="entry name" value="Transcription factor SRM1"/>
    <property type="match status" value="1"/>
</dbReference>
<dbReference type="GO" id="GO:0003700">
    <property type="term" value="F:DNA-binding transcription factor activity"/>
    <property type="evidence" value="ECO:0007669"/>
    <property type="project" value="InterPro"/>
</dbReference>
<dbReference type="Gene3D" id="1.10.10.60">
    <property type="entry name" value="Homeodomain-like"/>
    <property type="match status" value="1"/>
</dbReference>
<dbReference type="PANTHER" id="PTHR43952:SF72">
    <property type="entry name" value="MYB-LIKE DOMAIN-CONTAINING PROTEIN"/>
    <property type="match status" value="1"/>
</dbReference>
<evidence type="ECO:0000256" key="3">
    <source>
        <dbReference type="ARBA" id="ARBA00023015"/>
    </source>
</evidence>
<dbReference type="PANTHER" id="PTHR43952">
    <property type="entry name" value="MYB FAMILY TRANSCRIPTION FACTOR-RELATED"/>
    <property type="match status" value="1"/>
</dbReference>
<dbReference type="EMBL" id="PNBA02000012">
    <property type="protein sequence ID" value="KAG6406427.1"/>
    <property type="molecule type" value="Genomic_DNA"/>
</dbReference>
<evidence type="ECO:0000313" key="7">
    <source>
        <dbReference type="EMBL" id="KAG6406427.1"/>
    </source>
</evidence>
<keyword evidence="8" id="KW-1185">Reference proteome</keyword>
<feature type="domain" description="Myb-like" evidence="6">
    <location>
        <begin position="1"/>
        <end position="55"/>
    </location>
</feature>
<reference evidence="7" key="1">
    <citation type="submission" date="2018-01" db="EMBL/GenBank/DDBJ databases">
        <authorList>
            <person name="Mao J.F."/>
        </authorList>
    </citation>
    <scope>NUCLEOTIDE SEQUENCE</scope>
    <source>
        <strain evidence="7">Huo1</strain>
        <tissue evidence="7">Leaf</tissue>
    </source>
</reference>